<keyword evidence="3" id="KW-1185">Reference proteome</keyword>
<name>A0A0S4M4U2_9BURK</name>
<dbReference type="AlphaFoldDB" id="A0A0S4M4U2"/>
<dbReference type="STRING" id="1561003.Ark11_0437"/>
<evidence type="ECO:0000256" key="1">
    <source>
        <dbReference type="SAM" id="Phobius"/>
    </source>
</evidence>
<gene>
    <name evidence="2" type="ORF">Ark11_0437</name>
</gene>
<reference evidence="3" key="1">
    <citation type="submission" date="2015-11" db="EMBL/GenBank/DDBJ databases">
        <authorList>
            <person name="Seth-Smith H.M.B."/>
        </authorList>
    </citation>
    <scope>NUCLEOTIDE SEQUENCE [LARGE SCALE GENOMIC DNA]</scope>
    <source>
        <strain evidence="3">2013Ark11</strain>
    </source>
</reference>
<organism evidence="2 3">
    <name type="scientific">Candidatus Ichthyocystis hellenicum</name>
    <dbReference type="NCBI Taxonomy" id="1561003"/>
    <lineage>
        <taxon>Bacteria</taxon>
        <taxon>Pseudomonadati</taxon>
        <taxon>Pseudomonadota</taxon>
        <taxon>Betaproteobacteria</taxon>
        <taxon>Burkholderiales</taxon>
        <taxon>Candidatus Ichthyocystis</taxon>
    </lineage>
</organism>
<dbReference type="OrthoDB" id="5608857at2"/>
<dbReference type="EMBL" id="LN906597">
    <property type="protein sequence ID" value="CUT17286.1"/>
    <property type="molecule type" value="Genomic_DNA"/>
</dbReference>
<evidence type="ECO:0000313" key="3">
    <source>
        <dbReference type="Proteomes" id="UP000198651"/>
    </source>
</evidence>
<proteinExistence type="predicted"/>
<sequence>MKEFHTPTIKRGTIYIFLLIAITIIAIISESIYRVTSQRIKREKEMELLFIGKQFRKGLKEYYEWNGLHQYPSSLEDLVLDSRPLSPISHWRKLYYDPFTRSQDWGEIRKNNRIVGIYSKSTQKPLKQDNFSAENSSFSHSSSYRNWKFTYLSTQTTTEWR</sequence>
<feature type="transmembrane region" description="Helical" evidence="1">
    <location>
        <begin position="12"/>
        <end position="33"/>
    </location>
</feature>
<evidence type="ECO:0000313" key="2">
    <source>
        <dbReference type="EMBL" id="CUT17286.1"/>
    </source>
</evidence>
<accession>A0A0S4M4U2</accession>
<dbReference type="RefSeq" id="WP_092342086.1">
    <property type="nucleotide sequence ID" value="NZ_FLSL01000086.1"/>
</dbReference>
<keyword evidence="1" id="KW-0812">Transmembrane</keyword>
<keyword evidence="1" id="KW-1133">Transmembrane helix</keyword>
<protein>
    <submittedName>
        <fullName evidence="2">Putative membrane protein</fullName>
    </submittedName>
</protein>
<keyword evidence="1" id="KW-0472">Membrane</keyword>
<dbReference type="Proteomes" id="UP000198651">
    <property type="component" value="Chromosome I"/>
</dbReference>